<dbReference type="OrthoDB" id="7857113at2"/>
<accession>A0A2V4NQC5</accession>
<sequence length="150" mass="15756">MSGETDLIKLYSARILDLAANIPHHQRLDAPMATVKRRAPLCGSTVTVDLSIKDGRISAFGQDVKACALGQAAAAVVGAALIGCTRAEVETGRDQLRAMLKDGAPAPAAPFDGLAVLEPAREYKNRHASILLSLEATAEAFEQAEQSDCA</sequence>
<name>A0A2V4NQC5_9RHOB</name>
<dbReference type="InterPro" id="IPR002871">
    <property type="entry name" value="NIF_FeS_clus_asmbl_NifU_N"/>
</dbReference>
<dbReference type="Gene3D" id="3.90.1010.10">
    <property type="match status" value="1"/>
</dbReference>
<dbReference type="SUPFAM" id="SSF82649">
    <property type="entry name" value="SufE/NifU"/>
    <property type="match status" value="1"/>
</dbReference>
<dbReference type="EMBL" id="QFVT01000003">
    <property type="protein sequence ID" value="PYC48647.1"/>
    <property type="molecule type" value="Genomic_DNA"/>
</dbReference>
<dbReference type="GO" id="GO:0016226">
    <property type="term" value="P:iron-sulfur cluster assembly"/>
    <property type="evidence" value="ECO:0007669"/>
    <property type="project" value="InterPro"/>
</dbReference>
<evidence type="ECO:0000313" key="1">
    <source>
        <dbReference type="EMBL" id="PYC48647.1"/>
    </source>
</evidence>
<dbReference type="GO" id="GO:0051536">
    <property type="term" value="F:iron-sulfur cluster binding"/>
    <property type="evidence" value="ECO:0007669"/>
    <property type="project" value="InterPro"/>
</dbReference>
<dbReference type="AlphaFoldDB" id="A0A2V4NQC5"/>
<proteinExistence type="predicted"/>
<dbReference type="RefSeq" id="WP_110795379.1">
    <property type="nucleotide sequence ID" value="NZ_KZ826482.1"/>
</dbReference>
<dbReference type="Proteomes" id="UP000248012">
    <property type="component" value="Unassembled WGS sequence"/>
</dbReference>
<evidence type="ECO:0000313" key="2">
    <source>
        <dbReference type="Proteomes" id="UP000248012"/>
    </source>
</evidence>
<reference evidence="1 2" key="1">
    <citation type="submission" date="2018-05" db="EMBL/GenBank/DDBJ databases">
        <title>Oceanovita maritima gen. nov., sp. nov., a marine bacterium in the family Rhodobacteraceae isolated from surface seawater of Lundu port Xiamen, China.</title>
        <authorList>
            <person name="Hetharua B.H."/>
            <person name="Min D."/>
            <person name="Liao H."/>
            <person name="Tian Y."/>
        </authorList>
    </citation>
    <scope>NUCLEOTIDE SEQUENCE [LARGE SCALE GENOMIC DNA]</scope>
    <source>
        <strain evidence="1 2">FSX-11</strain>
    </source>
</reference>
<dbReference type="CDD" id="cd06664">
    <property type="entry name" value="IscU_like"/>
    <property type="match status" value="1"/>
</dbReference>
<organism evidence="1 2">
    <name type="scientific">Litorivita pollutaquae</name>
    <dbReference type="NCBI Taxonomy" id="2200892"/>
    <lineage>
        <taxon>Bacteria</taxon>
        <taxon>Pseudomonadati</taxon>
        <taxon>Pseudomonadota</taxon>
        <taxon>Alphaproteobacteria</taxon>
        <taxon>Rhodobacterales</taxon>
        <taxon>Paracoccaceae</taxon>
        <taxon>Litorivita</taxon>
    </lineage>
</organism>
<protein>
    <submittedName>
        <fullName evidence="1">Iron-sulfur cluster assembly scaffold protein</fullName>
    </submittedName>
</protein>
<dbReference type="GO" id="GO:0005506">
    <property type="term" value="F:iron ion binding"/>
    <property type="evidence" value="ECO:0007669"/>
    <property type="project" value="InterPro"/>
</dbReference>
<comment type="caution">
    <text evidence="1">The sequence shown here is derived from an EMBL/GenBank/DDBJ whole genome shotgun (WGS) entry which is preliminary data.</text>
</comment>
<keyword evidence="2" id="KW-1185">Reference proteome</keyword>
<gene>
    <name evidence="1" type="ORF">DI396_05120</name>
</gene>